<reference evidence="2 3" key="1">
    <citation type="submission" date="2020-07" db="EMBL/GenBank/DDBJ databases">
        <title>Description of Kordia aestuariivivens sp. nov., isolated from a tidal flat.</title>
        <authorList>
            <person name="Park S."/>
            <person name="Yoon J.-H."/>
        </authorList>
    </citation>
    <scope>NUCLEOTIDE SEQUENCE [LARGE SCALE GENOMIC DNA]</scope>
    <source>
        <strain evidence="2 3">YSTF-M3</strain>
    </source>
</reference>
<feature type="signal peptide" evidence="1">
    <location>
        <begin position="1"/>
        <end position="23"/>
    </location>
</feature>
<evidence type="ECO:0000256" key="1">
    <source>
        <dbReference type="SAM" id="SignalP"/>
    </source>
</evidence>
<name>A0ABR7QB51_9FLAO</name>
<sequence>MRSLLKTSCVCAFVMLFTTTAFSQETANVTANHAPSQVSFLIPNYNPVGPLGYANGGKNILEIADGSQFHEQEFKDAKVSGSEVLLKARYNAYLDEMEVKYNDEIVCVNKNLQKRRVLFTADNLEYKILDTDNSDKKEKHSYFTVLLENSNVSLYKKDAKELVIALEKVPYMTPAPKIITEFQDAKSEFYVEVKENGNAIKVPKTRRGVANLFPGKEKLIKKFIKQNKINVTEEDGLKKLINYVNSL</sequence>
<keyword evidence="1" id="KW-0732">Signal</keyword>
<organism evidence="2 3">
    <name type="scientific">Kordia aestuariivivens</name>
    <dbReference type="NCBI Taxonomy" id="2759037"/>
    <lineage>
        <taxon>Bacteria</taxon>
        <taxon>Pseudomonadati</taxon>
        <taxon>Bacteroidota</taxon>
        <taxon>Flavobacteriia</taxon>
        <taxon>Flavobacteriales</taxon>
        <taxon>Flavobacteriaceae</taxon>
        <taxon>Kordia</taxon>
    </lineage>
</organism>
<dbReference type="Proteomes" id="UP000619238">
    <property type="component" value="Unassembled WGS sequence"/>
</dbReference>
<dbReference type="EMBL" id="JACGWS010000007">
    <property type="protein sequence ID" value="MBC8755618.1"/>
    <property type="molecule type" value="Genomic_DNA"/>
</dbReference>
<accession>A0ABR7QB51</accession>
<keyword evidence="3" id="KW-1185">Reference proteome</keyword>
<gene>
    <name evidence="2" type="ORF">H2O64_13150</name>
</gene>
<proteinExistence type="predicted"/>
<feature type="chain" id="PRO_5047484697" evidence="1">
    <location>
        <begin position="24"/>
        <end position="247"/>
    </location>
</feature>
<comment type="caution">
    <text evidence="2">The sequence shown here is derived from an EMBL/GenBank/DDBJ whole genome shotgun (WGS) entry which is preliminary data.</text>
</comment>
<protein>
    <submittedName>
        <fullName evidence="2">Uncharacterized protein</fullName>
    </submittedName>
</protein>
<evidence type="ECO:0000313" key="2">
    <source>
        <dbReference type="EMBL" id="MBC8755618.1"/>
    </source>
</evidence>
<evidence type="ECO:0000313" key="3">
    <source>
        <dbReference type="Proteomes" id="UP000619238"/>
    </source>
</evidence>
<dbReference type="RefSeq" id="WP_187562664.1">
    <property type="nucleotide sequence ID" value="NZ_JACGWS010000007.1"/>
</dbReference>